<evidence type="ECO:0000256" key="2">
    <source>
        <dbReference type="ARBA" id="ARBA00022801"/>
    </source>
</evidence>
<organism evidence="4">
    <name type="scientific">marine sediment metagenome</name>
    <dbReference type="NCBI Taxonomy" id="412755"/>
    <lineage>
        <taxon>unclassified sequences</taxon>
        <taxon>metagenomes</taxon>
        <taxon>ecological metagenomes</taxon>
    </lineage>
</organism>
<dbReference type="InterPro" id="IPR020084">
    <property type="entry name" value="NUDIX_hydrolase_CS"/>
</dbReference>
<dbReference type="PROSITE" id="PS51462">
    <property type="entry name" value="NUDIX"/>
    <property type="match status" value="1"/>
</dbReference>
<evidence type="ECO:0000313" key="4">
    <source>
        <dbReference type="EMBL" id="KKN68435.1"/>
    </source>
</evidence>
<dbReference type="PANTHER" id="PTHR11839:SF18">
    <property type="entry name" value="NUDIX HYDROLASE DOMAIN-CONTAINING PROTEIN"/>
    <property type="match status" value="1"/>
</dbReference>
<dbReference type="AlphaFoldDB" id="A0A0F9SHN5"/>
<dbReference type="InterPro" id="IPR020476">
    <property type="entry name" value="Nudix_hydrolase"/>
</dbReference>
<evidence type="ECO:0000259" key="3">
    <source>
        <dbReference type="PROSITE" id="PS51462"/>
    </source>
</evidence>
<dbReference type="PRINTS" id="PR00502">
    <property type="entry name" value="NUDIXFAMILY"/>
</dbReference>
<gene>
    <name evidence="4" type="ORF">LCGC14_0451630</name>
</gene>
<proteinExistence type="predicted"/>
<dbReference type="GO" id="GO:0006753">
    <property type="term" value="P:nucleoside phosphate metabolic process"/>
    <property type="evidence" value="ECO:0007669"/>
    <property type="project" value="TreeGrafter"/>
</dbReference>
<dbReference type="InterPro" id="IPR000086">
    <property type="entry name" value="NUDIX_hydrolase_dom"/>
</dbReference>
<comment type="cofactor">
    <cofactor evidence="1">
        <name>Mg(2+)</name>
        <dbReference type="ChEBI" id="CHEBI:18420"/>
    </cofactor>
</comment>
<dbReference type="EMBL" id="LAZR01000449">
    <property type="protein sequence ID" value="KKN68435.1"/>
    <property type="molecule type" value="Genomic_DNA"/>
</dbReference>
<dbReference type="GO" id="GO:0019693">
    <property type="term" value="P:ribose phosphate metabolic process"/>
    <property type="evidence" value="ECO:0007669"/>
    <property type="project" value="TreeGrafter"/>
</dbReference>
<accession>A0A0F9SHN5</accession>
<sequence>MAKSFDQRFVDHELAFDGKTVKGYFVKLRMDDGRVVDRDYFHYTGSAVIVPILDDGRIVLIRNTRFAVQEDLLELPAGRIDDGESAEAAAGRELTEETGYVAGRLEKLGEFYSAPGNADETMPVYLATGLSEGRQELETYEKITLEPHTDREIRQMILSGEIHDAKTIAGLTLYWLREGTC</sequence>
<feature type="domain" description="Nudix hydrolase" evidence="3">
    <location>
        <begin position="43"/>
        <end position="170"/>
    </location>
</feature>
<dbReference type="CDD" id="cd03424">
    <property type="entry name" value="NUDIX_ADPRase_Nudt5_UGPPase_Nudt14"/>
    <property type="match status" value="1"/>
</dbReference>
<keyword evidence="2" id="KW-0378">Hydrolase</keyword>
<dbReference type="InterPro" id="IPR015797">
    <property type="entry name" value="NUDIX_hydrolase-like_dom_sf"/>
</dbReference>
<dbReference type="Gene3D" id="3.90.79.10">
    <property type="entry name" value="Nucleoside Triphosphate Pyrophosphohydrolase"/>
    <property type="match status" value="1"/>
</dbReference>
<dbReference type="GO" id="GO:0005829">
    <property type="term" value="C:cytosol"/>
    <property type="evidence" value="ECO:0007669"/>
    <property type="project" value="TreeGrafter"/>
</dbReference>
<dbReference type="PANTHER" id="PTHR11839">
    <property type="entry name" value="UDP/ADP-SUGAR PYROPHOSPHATASE"/>
    <property type="match status" value="1"/>
</dbReference>
<evidence type="ECO:0000256" key="1">
    <source>
        <dbReference type="ARBA" id="ARBA00001946"/>
    </source>
</evidence>
<dbReference type="PROSITE" id="PS00893">
    <property type="entry name" value="NUDIX_BOX"/>
    <property type="match status" value="1"/>
</dbReference>
<dbReference type="GO" id="GO:0016462">
    <property type="term" value="F:pyrophosphatase activity"/>
    <property type="evidence" value="ECO:0007669"/>
    <property type="project" value="UniProtKB-ARBA"/>
</dbReference>
<protein>
    <recommendedName>
        <fullName evidence="3">Nudix hydrolase domain-containing protein</fullName>
    </recommendedName>
</protein>
<reference evidence="4" key="1">
    <citation type="journal article" date="2015" name="Nature">
        <title>Complex archaea that bridge the gap between prokaryotes and eukaryotes.</title>
        <authorList>
            <person name="Spang A."/>
            <person name="Saw J.H."/>
            <person name="Jorgensen S.L."/>
            <person name="Zaremba-Niedzwiedzka K."/>
            <person name="Martijn J."/>
            <person name="Lind A.E."/>
            <person name="van Eijk R."/>
            <person name="Schleper C."/>
            <person name="Guy L."/>
            <person name="Ettema T.J."/>
        </authorList>
    </citation>
    <scope>NUCLEOTIDE SEQUENCE</scope>
</reference>
<name>A0A0F9SHN5_9ZZZZ</name>
<dbReference type="Pfam" id="PF00293">
    <property type="entry name" value="NUDIX"/>
    <property type="match status" value="1"/>
</dbReference>
<dbReference type="SUPFAM" id="SSF55811">
    <property type="entry name" value="Nudix"/>
    <property type="match status" value="1"/>
</dbReference>
<comment type="caution">
    <text evidence="4">The sequence shown here is derived from an EMBL/GenBank/DDBJ whole genome shotgun (WGS) entry which is preliminary data.</text>
</comment>